<name>A0A915PJB4_9BILA</name>
<dbReference type="PANTHER" id="PTHR24020">
    <property type="entry name" value="COLLAGEN ALPHA"/>
    <property type="match status" value="1"/>
</dbReference>
<dbReference type="Pfam" id="PF00092">
    <property type="entry name" value="VWA"/>
    <property type="match status" value="9"/>
</dbReference>
<dbReference type="Proteomes" id="UP000887581">
    <property type="component" value="Unplaced"/>
</dbReference>
<evidence type="ECO:0000259" key="2">
    <source>
        <dbReference type="PROSITE" id="PS50234"/>
    </source>
</evidence>
<feature type="domain" description="VWFA" evidence="2">
    <location>
        <begin position="1700"/>
        <end position="1924"/>
    </location>
</feature>
<sequence>MPLVEVNIEIAREQIGLATGDPTNNVYNWFAQCKEGPLDVIFLVDTNTRYFSDFGKQRDKIADIVRHLENVSVGRDASYGVIAFQRRPVILLPIASPSASQPEKVVDCIRTPKAVTESDSSPAKALELAAQQFVRSARPSSSKLVILAHDGVSMDLIAETLEAKSSLERIGATVFAITSVAKPNIAALMGYTTKREHVYAAESDRNVFLEKMERVIGQCVHFPESLSRNSSIKSADLQRAVALGIRTYNEGEHGNEKSTFEKADLMIVMDSSGSVFNTFEDERKLVQDLIESLEPATFEDGRVQVSMMSFSSSVEPVIPFKINRTRDEIVEKLKKIKFAGGGTRIANAVDMALADLSRWRRKDAIQIFLLISDGNGQELWYVAQTSGKKLQSANVEVFAVPTGRDYNLNELLLYTGDIKRVYFEAEQQRFIRRIAFLINKCVRANLSRPYVTTDVKLGSNINFTTSVKPITEIPREFFNVNDQSIFKAKGSRLLESNKQNSKLAKDLRTELITNKDVEAGQNEKNAIAKVIENFAQSRTSGNLDLLFVVDRSPDLPNDLRNQLKLMSELVDEVTDEDISKERIRVAIITFVREARLDLEWGKAITKAQVLQHFTSIEYTSSNSSVVAGITFATQYAERARRPNAQLMIVLVSDGNTRDLQYSVLMAAKKLHKLEDVDIYTVTTSKQYTFMKLETLTRDKWKVYVDGRTRRFVTDVGKRLMKKTDGKDESVDAKHSPLIASIESHKDPIDLIILVDKSTASDHDFELSKKILSELLRNLSVIIYESRLRVLLISFTDAAHVEIELRKSTKKDDVLYAIEKLQNGQSNRSISTAVNTALLQLSVPGETLRQRIFVILTDGGSQDSIETVSDTAAKLQQIAAEVYIIPITGNYSKDELNMYAGKRGKLLTELNSPEKKFAYSIPSNSSKSVSEDFVETKLDQFLVEKGTVATTIFAGRPHIASKPYGIMLSAVEDQTNHAPFDFHLPVGETKSKAEIKDPKCLVDLIFIVDTSQSVEKAFQKQLQFAITLIKEVPPSAFDNDIRVAAVTFSSRARTSFQFNEFNNQTMILSALHSLTHSGGNTSSVSGINLAIKEIQERGRQGVRRMIVFISDGNSQDRWEDLLDASNRLHATDAIVYAITANHDYYFSELELYARNKWLVYVDGRRKRFLDDGILSLLKCQNPPLSVSSVSPQMEIVKPLFSDANKPVVRELLQPISTLSCENDSVDLLFIIDTSTSIESNFNNQKIFAMDLIKMIPMENFLERLAVAVVGFSDSGRVHLKFRKKQRQDDILYELERLEHTGGGTSLAAGVDTALLEINSNGRPSARLIVVIFSSGNNQDEWQLTQKAALNLRKTNGEIYAVTQFRQNDLKEYTRTATHVYVGDRVESFLQDINSVVLNCEKRPSNRKLSMINASVEETDADSLIGSAREDPEKAKQQGIAEKGKKERNDLKEREESTTNRLSSNNDLALDAKPVEPTRISETLKRDRYSKMDLEIILDASTSRQQVFEHQRELALSLIERLPIDAGGTHVAVGINSFTSVPTLRQTLGLGRDKQMVRHAIEGIKYNGGSTFTAQAVQLSVQDLERGRRPDAIQVVVLMNDGLSQDPWEKVLEASQLLRNTGAELFGVALGENIDLRELKHYIGRNDRIYRDNTTERFLTDVVSLLSAGENCVVPGAAVSLKNTKSLSNKLVNQICNTPNLDITVLFDNALKITNLSDQSISSNRYLLLDILGSLPVTRSSGRVKISVIVFNSKPELIASMIDSQDRSEVFSKVESIKPKPGKPSYAKAISFAVREYSKSHRPDARGILVIVGDGRSDDNLHERNNAVKHLHIWSALRTLNPATGVQISPGPIAALSQQFFSSKVFYGSRRFKIKGLSTYAVDSGKWMDVEALSRYTGSSDNVFNYDRNADFARIVLDAAVAADKAQCGETSSPHAVQFSALTTVVTNCSSSERPNQNKEWKKDVSGKLDFDLKRFENEKVIIKEETTAMVAVRNAQPITKFIGGTLGKQETQERIEKRKQAERMSSSSPNPRLSSSQATPKSGIYRINNSTTANSTTIFSPGCEIDAMVLIDSSGSVEEAFSHEKELASEVIRRLRIGPNSTRVAIIKFASKEKVKTVWSFDDPQEQEEVLQALLRILFTSGTTAIDAALLQAAIEYSTAKGARPGHAIPFGIIFTDGFGQKDTTEAATVLRNLIPNMFAVAVNSQHSFNEGELIRIAGSKDRVIMDHDIDKLYRVLEKITRTC</sequence>
<dbReference type="PROSITE" id="PS50234">
    <property type="entry name" value="VWFA"/>
    <property type="match status" value="9"/>
</dbReference>
<evidence type="ECO:0000256" key="1">
    <source>
        <dbReference type="SAM" id="MobiDB-lite"/>
    </source>
</evidence>
<protein>
    <submittedName>
        <fullName evidence="4">VWFA domain-containing protein</fullName>
    </submittedName>
</protein>
<feature type="region of interest" description="Disordered" evidence="1">
    <location>
        <begin position="2002"/>
        <end position="2046"/>
    </location>
</feature>
<dbReference type="InterPro" id="IPR050525">
    <property type="entry name" value="ECM_Assembly_Org"/>
</dbReference>
<dbReference type="CDD" id="cd00198">
    <property type="entry name" value="vWFA"/>
    <property type="match status" value="1"/>
</dbReference>
<dbReference type="SUPFAM" id="SSF53300">
    <property type="entry name" value="vWA-like"/>
    <property type="match status" value="9"/>
</dbReference>
<feature type="domain" description="VWFA" evidence="2">
    <location>
        <begin position="2065"/>
        <end position="2239"/>
    </location>
</feature>
<feature type="domain" description="VWFA" evidence="2">
    <location>
        <begin position="749"/>
        <end position="937"/>
    </location>
</feature>
<evidence type="ECO:0000313" key="4">
    <source>
        <dbReference type="WBParaSite" id="sdigi.contig20.g1764.t1"/>
    </source>
</evidence>
<dbReference type="InterPro" id="IPR036465">
    <property type="entry name" value="vWFA_dom_sf"/>
</dbReference>
<organism evidence="3 4">
    <name type="scientific">Setaria digitata</name>
    <dbReference type="NCBI Taxonomy" id="48799"/>
    <lineage>
        <taxon>Eukaryota</taxon>
        <taxon>Metazoa</taxon>
        <taxon>Ecdysozoa</taxon>
        <taxon>Nematoda</taxon>
        <taxon>Chromadorea</taxon>
        <taxon>Rhabditida</taxon>
        <taxon>Spirurina</taxon>
        <taxon>Spiruromorpha</taxon>
        <taxon>Filarioidea</taxon>
        <taxon>Setariidae</taxon>
        <taxon>Setaria</taxon>
    </lineage>
</organism>
<accession>A0A915PJB4</accession>
<dbReference type="WBParaSite" id="sdigi.contig20.g1764.t1">
    <property type="protein sequence ID" value="sdigi.contig20.g1764.t1"/>
    <property type="gene ID" value="sdigi.contig20.g1764"/>
</dbReference>
<feature type="domain" description="VWFA" evidence="2">
    <location>
        <begin position="1225"/>
        <end position="1360"/>
    </location>
</feature>
<dbReference type="PANTHER" id="PTHR24020:SF84">
    <property type="entry name" value="VWFA DOMAIN-CONTAINING PROTEIN"/>
    <property type="match status" value="1"/>
</dbReference>
<feature type="domain" description="VWFA" evidence="2">
    <location>
        <begin position="39"/>
        <end position="216"/>
    </location>
</feature>
<reference evidence="4" key="1">
    <citation type="submission" date="2022-11" db="UniProtKB">
        <authorList>
            <consortium name="WormBaseParasite"/>
        </authorList>
    </citation>
    <scope>IDENTIFICATION</scope>
</reference>
<dbReference type="InterPro" id="IPR002035">
    <property type="entry name" value="VWF_A"/>
</dbReference>
<dbReference type="CDD" id="cd01450">
    <property type="entry name" value="vWFA_subfamily_ECM"/>
    <property type="match status" value="4"/>
</dbReference>
<keyword evidence="3" id="KW-1185">Reference proteome</keyword>
<proteinExistence type="predicted"/>
<dbReference type="SMART" id="SM00327">
    <property type="entry name" value="VWA"/>
    <property type="match status" value="9"/>
</dbReference>
<feature type="domain" description="VWFA" evidence="2">
    <location>
        <begin position="1491"/>
        <end position="1664"/>
    </location>
</feature>
<feature type="compositionally biased region" description="Low complexity" evidence="1">
    <location>
        <begin position="2024"/>
        <end position="2035"/>
    </location>
</feature>
<feature type="domain" description="VWFA" evidence="2">
    <location>
        <begin position="544"/>
        <end position="719"/>
    </location>
</feature>
<feature type="compositionally biased region" description="Basic and acidic residues" evidence="1">
    <location>
        <begin position="2009"/>
        <end position="2021"/>
    </location>
</feature>
<dbReference type="Gene3D" id="3.40.50.410">
    <property type="entry name" value="von Willebrand factor, type A domain"/>
    <property type="match status" value="9"/>
</dbReference>
<feature type="domain" description="VWFA" evidence="2">
    <location>
        <begin position="1002"/>
        <end position="1176"/>
    </location>
</feature>
<feature type="region of interest" description="Disordered" evidence="1">
    <location>
        <begin position="1418"/>
        <end position="1465"/>
    </location>
</feature>
<evidence type="ECO:0000313" key="3">
    <source>
        <dbReference type="Proteomes" id="UP000887581"/>
    </source>
</evidence>
<feature type="compositionally biased region" description="Basic and acidic residues" evidence="1">
    <location>
        <begin position="1426"/>
        <end position="1456"/>
    </location>
</feature>
<feature type="domain" description="VWFA" evidence="2">
    <location>
        <begin position="264"/>
        <end position="441"/>
    </location>
</feature>